<dbReference type="Pfam" id="PF02086">
    <property type="entry name" value="MethyltransfD12"/>
    <property type="match status" value="1"/>
</dbReference>
<dbReference type="InterPro" id="IPR012327">
    <property type="entry name" value="MeTrfase_D12"/>
</dbReference>
<evidence type="ECO:0000313" key="5">
    <source>
        <dbReference type="EMBL" id="CAM81194.1"/>
    </source>
</evidence>
<dbReference type="KEGG" id="ots:OTBS_1167"/>
<keyword evidence="3" id="KW-0949">S-adenosyl-L-methionine</keyword>
<dbReference type="PRINTS" id="PR00505">
    <property type="entry name" value="D12N6MTFRASE"/>
</dbReference>
<dbReference type="InterPro" id="IPR029063">
    <property type="entry name" value="SAM-dependent_MTases_sf"/>
</dbReference>
<evidence type="ECO:0000256" key="3">
    <source>
        <dbReference type="ARBA" id="ARBA00022691"/>
    </source>
</evidence>
<evidence type="ECO:0000256" key="1">
    <source>
        <dbReference type="ARBA" id="ARBA00022603"/>
    </source>
</evidence>
<dbReference type="Proteomes" id="UP000001565">
    <property type="component" value="Chromosome"/>
</dbReference>
<name>A5CE19_ORITB</name>
<evidence type="ECO:0000256" key="2">
    <source>
        <dbReference type="ARBA" id="ARBA00022679"/>
    </source>
</evidence>
<gene>
    <name evidence="4" type="primary">dam12</name>
    <name evidence="5" type="synonym">dam34</name>
    <name evidence="4" type="ordered locus">OTBS_1167</name>
    <name evidence="5" type="ordered locus">OTBS_2099</name>
</gene>
<dbReference type="GO" id="GO:0032259">
    <property type="term" value="P:methylation"/>
    <property type="evidence" value="ECO:0007669"/>
    <property type="project" value="UniProtKB-KW"/>
</dbReference>
<keyword evidence="1 4" id="KW-0489">Methyltransferase</keyword>
<dbReference type="Gene3D" id="3.40.50.150">
    <property type="entry name" value="Vaccinia Virus protein VP39"/>
    <property type="match status" value="1"/>
</dbReference>
<keyword evidence="2" id="KW-0808">Transferase</keyword>
<dbReference type="HOGENOM" id="CLU_2753982_0_0_5"/>
<dbReference type="REBASE" id="15170">
    <property type="entry name" value="M.OtsBORF2099P"/>
</dbReference>
<evidence type="ECO:0000313" key="6">
    <source>
        <dbReference type="Proteomes" id="UP000001565"/>
    </source>
</evidence>
<organism evidence="4 6">
    <name type="scientific">Orientia tsutsugamushi (strain Boryong)</name>
    <name type="common">Rickettsia tsutsugamushi</name>
    <dbReference type="NCBI Taxonomy" id="357244"/>
    <lineage>
        <taxon>Bacteria</taxon>
        <taxon>Pseudomonadati</taxon>
        <taxon>Pseudomonadota</taxon>
        <taxon>Alphaproteobacteria</taxon>
        <taxon>Rickettsiales</taxon>
        <taxon>Rickettsiaceae</taxon>
        <taxon>Rickettsieae</taxon>
        <taxon>Orientia</taxon>
    </lineage>
</organism>
<accession>A5CE19</accession>
<proteinExistence type="predicted"/>
<dbReference type="AlphaFoldDB" id="A5CE19"/>
<protein>
    <submittedName>
        <fullName evidence="4">Site-specific DNA adenine methylase</fullName>
    </submittedName>
</protein>
<dbReference type="GO" id="GO:0009007">
    <property type="term" value="F:site-specific DNA-methyltransferase (adenine-specific) activity"/>
    <property type="evidence" value="ECO:0007669"/>
    <property type="project" value="UniProtKB-EC"/>
</dbReference>
<evidence type="ECO:0000313" key="4">
    <source>
        <dbReference type="EMBL" id="CAM80233.1"/>
    </source>
</evidence>
<dbReference type="SUPFAM" id="SSF53335">
    <property type="entry name" value="S-adenosyl-L-methionine-dependent methyltransferases"/>
    <property type="match status" value="1"/>
</dbReference>
<dbReference type="GO" id="GO:0009307">
    <property type="term" value="P:DNA restriction-modification system"/>
    <property type="evidence" value="ECO:0007669"/>
    <property type="project" value="InterPro"/>
</dbReference>
<reference evidence="4 6" key="1">
    <citation type="journal article" date="2007" name="Proc. Natl. Acad. Sci. U.S.A.">
        <title>The Orientia tsutsugamushi genome reveals massive proliferation of conjugative type IV secretion system and host-cell interaction genes.</title>
        <authorList>
            <person name="Cho N.-H."/>
            <person name="Kim H.-R."/>
            <person name="Lee J.-H."/>
            <person name="Kim S.-Y."/>
            <person name="Kim J."/>
            <person name="Cha S."/>
            <person name="Kim S.-Y."/>
            <person name="Darby A.C."/>
            <person name="Fuxelius H.-H."/>
            <person name="Yin J."/>
            <person name="Kim J.H."/>
            <person name="Kim J."/>
            <person name="Lee S.J."/>
            <person name="Koh Y.-S."/>
            <person name="Jang W.-J."/>
            <person name="Park K.-H."/>
            <person name="Andersson S.G.E."/>
            <person name="Choi M.-S."/>
            <person name="Kim I.-S."/>
        </authorList>
    </citation>
    <scope>NUCLEOTIDE SEQUENCE [LARGE SCALE GENOMIC DNA]</scope>
    <source>
        <strain evidence="4 6">Boryong</strain>
    </source>
</reference>
<dbReference type="EMBL" id="AM494475">
    <property type="protein sequence ID" value="CAM80233.1"/>
    <property type="molecule type" value="Genomic_DNA"/>
</dbReference>
<dbReference type="eggNOG" id="COG0338">
    <property type="taxonomic scope" value="Bacteria"/>
</dbReference>
<sequence length="70" mass="8212">MSTAISNELKPFLHWVGSKRRIVNKLIEHLPSGPYYNYHEPFLGGWALYFFRSGICLNNVFYPILTKVYC</sequence>
<dbReference type="EMBL" id="AM494475">
    <property type="protein sequence ID" value="CAM81194.1"/>
    <property type="molecule type" value="Genomic_DNA"/>
</dbReference>
<dbReference type="KEGG" id="ots:OTBS_2099"/>
<dbReference type="REBASE" id="15148">
    <property type="entry name" value="M.OtsBORF1167P"/>
</dbReference>